<evidence type="ECO:0000256" key="7">
    <source>
        <dbReference type="ARBA" id="ARBA00023319"/>
    </source>
</evidence>
<dbReference type="SUPFAM" id="SSF48726">
    <property type="entry name" value="Immunoglobulin"/>
    <property type="match status" value="1"/>
</dbReference>
<keyword evidence="12" id="KW-1185">Reference proteome</keyword>
<keyword evidence="11" id="KW-0407">Ion channel</keyword>
<evidence type="ECO:0000256" key="2">
    <source>
        <dbReference type="ARBA" id="ARBA00022692"/>
    </source>
</evidence>
<feature type="region of interest" description="Disordered" evidence="8">
    <location>
        <begin position="89"/>
        <end position="110"/>
    </location>
</feature>
<feature type="transmembrane region" description="Helical" evidence="9">
    <location>
        <begin position="272"/>
        <end position="293"/>
    </location>
</feature>
<evidence type="ECO:0000259" key="10">
    <source>
        <dbReference type="PROSITE" id="PS50835"/>
    </source>
</evidence>
<evidence type="ECO:0000256" key="3">
    <source>
        <dbReference type="ARBA" id="ARBA00022729"/>
    </source>
</evidence>
<sequence>MGGLGVSAPAVYPALRAAGGQRPSRRTALLPRPGMTRLRAPSAPLRDAWHQRGGGSGSVRLLLLLSLPFGLPAAGRGGPCEEPEAATAAAGLSRKQLRESETGASTGEERGGQVVAEMALDWLGVALLGLQLCSRTLALEVSVGKAPVIYAKNGTNVLLPCTFNSCIGIEKANFIWSHNQTEIFKGVVKNKDSKPEPYPEYKFNLKHMLPPDLPLSKDNREFNVSLLLLDADFEDSGPYTCLVKNPKEKDANHSGTFTLKVVVMLEKVDNTLTLIILSVAGGVIGLLILIMLTKKLVLFILKKTRKQKECLVSSSAIENTENGLPGSKIDSKSAPKA</sequence>
<feature type="domain" description="Ig-like" evidence="10">
    <location>
        <begin position="154"/>
        <end position="258"/>
    </location>
</feature>
<comment type="caution">
    <text evidence="11">The sequence shown here is derived from an EMBL/GenBank/DDBJ whole genome shotgun (WGS) entry which is preliminary data.</text>
</comment>
<protein>
    <submittedName>
        <fullName evidence="11">Sodium channel subunit beta-4</fullName>
    </submittedName>
</protein>
<dbReference type="GO" id="GO:0086002">
    <property type="term" value="P:cardiac muscle cell action potential involved in contraction"/>
    <property type="evidence" value="ECO:0007669"/>
    <property type="project" value="TreeGrafter"/>
</dbReference>
<dbReference type="PANTHER" id="PTHR13869">
    <property type="entry name" value="MYELIN P0 RELATED"/>
    <property type="match status" value="1"/>
</dbReference>
<dbReference type="GO" id="GO:0017080">
    <property type="term" value="F:sodium channel regulator activity"/>
    <property type="evidence" value="ECO:0007669"/>
    <property type="project" value="TreeGrafter"/>
</dbReference>
<proteinExistence type="predicted"/>
<dbReference type="AlphaFoldDB" id="A0AAW1AYV0"/>
<dbReference type="Gene3D" id="2.60.40.10">
    <property type="entry name" value="Immunoglobulins"/>
    <property type="match status" value="1"/>
</dbReference>
<keyword evidence="7" id="KW-0393">Immunoglobulin domain</keyword>
<dbReference type="SMART" id="SM00409">
    <property type="entry name" value="IG"/>
    <property type="match status" value="1"/>
</dbReference>
<keyword evidence="5 9" id="KW-0472">Membrane</keyword>
<keyword evidence="6" id="KW-1015">Disulfide bond</keyword>
<dbReference type="GO" id="GO:0001518">
    <property type="term" value="C:voltage-gated sodium channel complex"/>
    <property type="evidence" value="ECO:0007669"/>
    <property type="project" value="TreeGrafter"/>
</dbReference>
<dbReference type="GO" id="GO:0044325">
    <property type="term" value="F:transmembrane transporter binding"/>
    <property type="evidence" value="ECO:0007669"/>
    <property type="project" value="TreeGrafter"/>
</dbReference>
<feature type="compositionally biased region" description="Basic and acidic residues" evidence="8">
    <location>
        <begin position="96"/>
        <end position="110"/>
    </location>
</feature>
<accession>A0AAW1AYV0</accession>
<gene>
    <name evidence="11" type="ORF">NXF25_014252</name>
</gene>
<dbReference type="GO" id="GO:0034220">
    <property type="term" value="P:monoatomic ion transmembrane transport"/>
    <property type="evidence" value="ECO:0007669"/>
    <property type="project" value="UniProtKB-KW"/>
</dbReference>
<dbReference type="PANTHER" id="PTHR13869:SF14">
    <property type="entry name" value="SODIUM CHANNEL SUBUNIT BETA-4"/>
    <property type="match status" value="1"/>
</dbReference>
<keyword evidence="2 9" id="KW-0812">Transmembrane</keyword>
<dbReference type="InterPro" id="IPR003599">
    <property type="entry name" value="Ig_sub"/>
</dbReference>
<keyword evidence="4 9" id="KW-1133">Transmembrane helix</keyword>
<dbReference type="InterPro" id="IPR013783">
    <property type="entry name" value="Ig-like_fold"/>
</dbReference>
<dbReference type="GO" id="GO:0060307">
    <property type="term" value="P:regulation of ventricular cardiac muscle cell membrane repolarization"/>
    <property type="evidence" value="ECO:0007669"/>
    <property type="project" value="TreeGrafter"/>
</dbReference>
<dbReference type="Proteomes" id="UP001474421">
    <property type="component" value="Unassembled WGS sequence"/>
</dbReference>
<organism evidence="11 12">
    <name type="scientific">Crotalus adamanteus</name>
    <name type="common">Eastern diamondback rattlesnake</name>
    <dbReference type="NCBI Taxonomy" id="8729"/>
    <lineage>
        <taxon>Eukaryota</taxon>
        <taxon>Metazoa</taxon>
        <taxon>Chordata</taxon>
        <taxon>Craniata</taxon>
        <taxon>Vertebrata</taxon>
        <taxon>Euteleostomi</taxon>
        <taxon>Lepidosauria</taxon>
        <taxon>Squamata</taxon>
        <taxon>Bifurcata</taxon>
        <taxon>Unidentata</taxon>
        <taxon>Episquamata</taxon>
        <taxon>Toxicofera</taxon>
        <taxon>Serpentes</taxon>
        <taxon>Colubroidea</taxon>
        <taxon>Viperidae</taxon>
        <taxon>Crotalinae</taxon>
        <taxon>Crotalus</taxon>
    </lineage>
</organism>
<name>A0AAW1AYV0_CROAD</name>
<evidence type="ECO:0000313" key="11">
    <source>
        <dbReference type="EMBL" id="KAK9394906.1"/>
    </source>
</evidence>
<keyword evidence="3" id="KW-0732">Signal</keyword>
<evidence type="ECO:0000256" key="8">
    <source>
        <dbReference type="SAM" id="MobiDB-lite"/>
    </source>
</evidence>
<dbReference type="EMBL" id="JAOTOJ010000010">
    <property type="protein sequence ID" value="KAK9394906.1"/>
    <property type="molecule type" value="Genomic_DNA"/>
</dbReference>
<evidence type="ECO:0000256" key="9">
    <source>
        <dbReference type="SAM" id="Phobius"/>
    </source>
</evidence>
<dbReference type="InterPro" id="IPR000920">
    <property type="entry name" value="Myelin_P0-rel"/>
</dbReference>
<evidence type="ECO:0000256" key="4">
    <source>
        <dbReference type="ARBA" id="ARBA00022989"/>
    </source>
</evidence>
<comment type="subcellular location">
    <subcellularLocation>
        <location evidence="1">Membrane</location>
    </subcellularLocation>
</comment>
<evidence type="ECO:0000313" key="12">
    <source>
        <dbReference type="Proteomes" id="UP001474421"/>
    </source>
</evidence>
<evidence type="ECO:0000256" key="1">
    <source>
        <dbReference type="ARBA" id="ARBA00004370"/>
    </source>
</evidence>
<dbReference type="InterPro" id="IPR007110">
    <property type="entry name" value="Ig-like_dom"/>
</dbReference>
<dbReference type="InterPro" id="IPR036179">
    <property type="entry name" value="Ig-like_dom_sf"/>
</dbReference>
<dbReference type="PROSITE" id="PS50835">
    <property type="entry name" value="IG_LIKE"/>
    <property type="match status" value="1"/>
</dbReference>
<reference evidence="11 12" key="1">
    <citation type="journal article" date="2024" name="Proc. Natl. Acad. Sci. U.S.A.">
        <title>The genetic regulatory architecture and epigenomic basis for age-related changes in rattlesnake venom.</title>
        <authorList>
            <person name="Hogan M.P."/>
            <person name="Holding M.L."/>
            <person name="Nystrom G.S."/>
            <person name="Colston T.J."/>
            <person name="Bartlett D.A."/>
            <person name="Mason A.J."/>
            <person name="Ellsworth S.A."/>
            <person name="Rautsaw R.M."/>
            <person name="Lawrence K.C."/>
            <person name="Strickland J.L."/>
            <person name="He B."/>
            <person name="Fraser P."/>
            <person name="Margres M.J."/>
            <person name="Gilbert D.M."/>
            <person name="Gibbs H.L."/>
            <person name="Parkinson C.L."/>
            <person name="Rokyta D.R."/>
        </authorList>
    </citation>
    <scope>NUCLEOTIDE SEQUENCE [LARGE SCALE GENOMIC DNA]</scope>
    <source>
        <strain evidence="11">DRR0105</strain>
    </source>
</reference>
<evidence type="ECO:0000256" key="5">
    <source>
        <dbReference type="ARBA" id="ARBA00023136"/>
    </source>
</evidence>
<keyword evidence="11" id="KW-0813">Transport</keyword>
<evidence type="ECO:0000256" key="6">
    <source>
        <dbReference type="ARBA" id="ARBA00023157"/>
    </source>
</evidence>
<keyword evidence="11" id="KW-0406">Ion transport</keyword>